<sequence>MEDYTGAPLWKPSHDDLTKSSLARFRNMVSEKTGRTFTTYDDLHEWSVNPETAGDFWMMLFEFLNMDASVPPAKAFEPVSIPIRVGNCDIPKFFPSARLNFARSVLSHRNSTATALIESREGSLETNKVAWGELYSRVQQRADALKSLGIGEGDRVAAVIANTEHSISLCLATLSLGGIWSSISPDFGTKGILDRLLQIRPKVVFADSSTVYNGKRHDLLPTVRDWAKVLAEDDSLVNIIFTPSDWLVDISSIQKTIDHGTFLSLGIGRPLEFLELPFSQPAFIFYSSGTTGSPKCILHSAGGVLLQVRKDYELHIGLLPSDILFQYTTTAWIMWAFIISALGTGSTIILYSGSPVYPNINFLPKLISKLKVTVLGTSAKYLTELKDSGSRPRCDVDLSPLRKVSSTGSVLPMDVAVWFYEHGFPKNVQLISGSGGTDCSCAFVCGNPFLPLHADEIQCKALGMAIDVFNSDGEIIRSGEPGELVCKQPFPSQPITFWGEGGEEAYKNSYFSMFGATVWVQGDLIRIGQRTRGVQMLGRSDGVLNPAGVRFGSAEIYNVVRNFIGIEDSVCVGQRRPQDRDESVLLFVKLKDDVKKTTAFKDQLKEEIGKKLTRRHIPKHVFYVDAIPHSVVGKKLEILVKNVVNGRKVKSSVVVNPESLMIYERFFDLEKAVKDEDRAAPKL</sequence>
<evidence type="ECO:0000256" key="4">
    <source>
        <dbReference type="ARBA" id="ARBA00022840"/>
    </source>
</evidence>
<protein>
    <submittedName>
        <fullName evidence="6">Related to Acetoacetyl-CoA synthetase</fullName>
    </submittedName>
</protein>
<reference evidence="6 7" key="1">
    <citation type="submission" date="2016-03" db="EMBL/GenBank/DDBJ databases">
        <authorList>
            <person name="Ploux O."/>
        </authorList>
    </citation>
    <scope>NUCLEOTIDE SEQUENCE [LARGE SCALE GENOMIC DNA]</scope>
    <source>
        <strain evidence="6 7">UAMH 11012</strain>
    </source>
</reference>
<evidence type="ECO:0000313" key="6">
    <source>
        <dbReference type="EMBL" id="CZR52475.1"/>
    </source>
</evidence>
<dbReference type="InterPro" id="IPR005914">
    <property type="entry name" value="Acac_CoA_synth"/>
</dbReference>
<dbReference type="STRING" id="576137.A0A1L7WI76"/>
<dbReference type="GO" id="GO:0005524">
    <property type="term" value="F:ATP binding"/>
    <property type="evidence" value="ECO:0007669"/>
    <property type="project" value="UniProtKB-KW"/>
</dbReference>
<dbReference type="InterPro" id="IPR042099">
    <property type="entry name" value="ANL_N_sf"/>
</dbReference>
<evidence type="ECO:0000256" key="3">
    <source>
        <dbReference type="ARBA" id="ARBA00022741"/>
    </source>
</evidence>
<dbReference type="InterPro" id="IPR000873">
    <property type="entry name" value="AMP-dep_synth/lig_dom"/>
</dbReference>
<organism evidence="6 7">
    <name type="scientific">Phialocephala subalpina</name>
    <dbReference type="NCBI Taxonomy" id="576137"/>
    <lineage>
        <taxon>Eukaryota</taxon>
        <taxon>Fungi</taxon>
        <taxon>Dikarya</taxon>
        <taxon>Ascomycota</taxon>
        <taxon>Pezizomycotina</taxon>
        <taxon>Leotiomycetes</taxon>
        <taxon>Helotiales</taxon>
        <taxon>Mollisiaceae</taxon>
        <taxon>Phialocephala</taxon>
        <taxon>Phialocephala fortinii species complex</taxon>
    </lineage>
</organism>
<dbReference type="PROSITE" id="PS00455">
    <property type="entry name" value="AMP_BINDING"/>
    <property type="match status" value="1"/>
</dbReference>
<evidence type="ECO:0000256" key="2">
    <source>
        <dbReference type="ARBA" id="ARBA00022598"/>
    </source>
</evidence>
<gene>
    <name evidence="6" type="ORF">PAC_02352</name>
</gene>
<dbReference type="Gene3D" id="3.40.50.12780">
    <property type="entry name" value="N-terminal domain of ligase-like"/>
    <property type="match status" value="1"/>
</dbReference>
<dbReference type="InterPro" id="IPR045851">
    <property type="entry name" value="AMP-bd_C_sf"/>
</dbReference>
<keyword evidence="4" id="KW-0067">ATP-binding</keyword>
<comment type="similarity">
    <text evidence="1">Belongs to the ATP-dependent AMP-binding enzyme family.</text>
</comment>
<evidence type="ECO:0000259" key="5">
    <source>
        <dbReference type="Pfam" id="PF00501"/>
    </source>
</evidence>
<feature type="domain" description="AMP-dependent synthetase/ligase" evidence="5">
    <location>
        <begin position="110"/>
        <end position="489"/>
    </location>
</feature>
<dbReference type="Proteomes" id="UP000184330">
    <property type="component" value="Unassembled WGS sequence"/>
</dbReference>
<keyword evidence="3" id="KW-0547">Nucleotide-binding</keyword>
<dbReference type="OrthoDB" id="10253869at2759"/>
<dbReference type="NCBIfam" id="TIGR01217">
    <property type="entry name" value="ac_ac_CoA_syn"/>
    <property type="match status" value="1"/>
</dbReference>
<dbReference type="AlphaFoldDB" id="A0A1L7WI76"/>
<keyword evidence="2" id="KW-0436">Ligase</keyword>
<dbReference type="NCBIfam" id="NF002937">
    <property type="entry name" value="PRK03584.1"/>
    <property type="match status" value="1"/>
</dbReference>
<dbReference type="SUPFAM" id="SSF56801">
    <property type="entry name" value="Acetyl-CoA synthetase-like"/>
    <property type="match status" value="1"/>
</dbReference>
<dbReference type="PANTHER" id="PTHR42921">
    <property type="entry name" value="ACETOACETYL-COA SYNTHETASE"/>
    <property type="match status" value="1"/>
</dbReference>
<dbReference type="InterPro" id="IPR020845">
    <property type="entry name" value="AMP-binding_CS"/>
</dbReference>
<accession>A0A1L7WI76</accession>
<dbReference type="Pfam" id="PF00501">
    <property type="entry name" value="AMP-binding"/>
    <property type="match status" value="1"/>
</dbReference>
<dbReference type="GO" id="GO:0030729">
    <property type="term" value="F:acetoacetate-CoA ligase activity"/>
    <property type="evidence" value="ECO:0007669"/>
    <property type="project" value="InterPro"/>
</dbReference>
<dbReference type="PANTHER" id="PTHR42921:SF1">
    <property type="entry name" value="ACETOACETYL-COA SYNTHETASE"/>
    <property type="match status" value="1"/>
</dbReference>
<dbReference type="Gene3D" id="3.30.300.30">
    <property type="match status" value="1"/>
</dbReference>
<name>A0A1L7WI76_9HELO</name>
<proteinExistence type="inferred from homology"/>
<evidence type="ECO:0000313" key="7">
    <source>
        <dbReference type="Proteomes" id="UP000184330"/>
    </source>
</evidence>
<dbReference type="EMBL" id="FJOG01000002">
    <property type="protein sequence ID" value="CZR52475.1"/>
    <property type="molecule type" value="Genomic_DNA"/>
</dbReference>
<dbReference type="GO" id="GO:0006629">
    <property type="term" value="P:lipid metabolic process"/>
    <property type="evidence" value="ECO:0007669"/>
    <property type="project" value="InterPro"/>
</dbReference>
<evidence type="ECO:0000256" key="1">
    <source>
        <dbReference type="ARBA" id="ARBA00006432"/>
    </source>
</evidence>
<keyword evidence="7" id="KW-1185">Reference proteome</keyword>